<name>A0ACC2RXH8_9FUNG</name>
<accession>A0ACC2RXH8</accession>
<organism evidence="1 2">
    <name type="scientific">Entomophthora muscae</name>
    <dbReference type="NCBI Taxonomy" id="34485"/>
    <lineage>
        <taxon>Eukaryota</taxon>
        <taxon>Fungi</taxon>
        <taxon>Fungi incertae sedis</taxon>
        <taxon>Zoopagomycota</taxon>
        <taxon>Entomophthoromycotina</taxon>
        <taxon>Entomophthoromycetes</taxon>
        <taxon>Entomophthorales</taxon>
        <taxon>Entomophthoraceae</taxon>
        <taxon>Entomophthora</taxon>
    </lineage>
</organism>
<proteinExistence type="predicted"/>
<reference evidence="1" key="1">
    <citation type="submission" date="2022-04" db="EMBL/GenBank/DDBJ databases">
        <title>Genome of the entomopathogenic fungus Entomophthora muscae.</title>
        <authorList>
            <person name="Elya C."/>
            <person name="Lovett B.R."/>
            <person name="Lee E."/>
            <person name="Macias A.M."/>
            <person name="Hajek A.E."/>
            <person name="De Bivort B.L."/>
            <person name="Kasson M.T."/>
            <person name="De Fine Licht H.H."/>
            <person name="Stajich J.E."/>
        </authorList>
    </citation>
    <scope>NUCLEOTIDE SEQUENCE</scope>
    <source>
        <strain evidence="1">Berkeley</strain>
    </source>
</reference>
<evidence type="ECO:0000313" key="2">
    <source>
        <dbReference type="Proteomes" id="UP001165960"/>
    </source>
</evidence>
<keyword evidence="2" id="KW-1185">Reference proteome</keyword>
<dbReference type="Proteomes" id="UP001165960">
    <property type="component" value="Unassembled WGS sequence"/>
</dbReference>
<protein>
    <submittedName>
        <fullName evidence="1">Uncharacterized protein</fullName>
    </submittedName>
</protein>
<gene>
    <name evidence="1" type="ORF">DSO57_1010645</name>
</gene>
<comment type="caution">
    <text evidence="1">The sequence shown here is derived from an EMBL/GenBank/DDBJ whole genome shotgun (WGS) entry which is preliminary data.</text>
</comment>
<sequence length="77" mass="8504">MQVGGPTVYRPSGPKESRFGVQFLLPGMGFQRGRIVNPDTIPFFPQGPSLLILLVQVELDNFLGIIQVAQQLPSTFF</sequence>
<evidence type="ECO:0000313" key="1">
    <source>
        <dbReference type="EMBL" id="KAJ9054770.1"/>
    </source>
</evidence>
<dbReference type="EMBL" id="QTSX02006425">
    <property type="protein sequence ID" value="KAJ9054770.1"/>
    <property type="molecule type" value="Genomic_DNA"/>
</dbReference>